<sequence>MFTPIETTIGALLLHQASSNLLYQNGNILGVSGYLRQLFLTPAREQLAFFAGMAASYVPLKAVAPQLITSYPAIQMASPASIATVAIAALIGWGTKISNGCTSGHMLCGLSRLSGRSAVAVATFFPTAIITHHFAHPNLSTSACTVPCYTPVYPTPEATVSLGLLAASSIFAAQTVPNIIARLTVLHMAKDMKKSPDELYTAARVTTQFFSGLLFALGLHISQMSHPAKVASFLSFPVLEHWDPSLGLVIVFGVLPNLIENRIKGFDHPPRFADRFSLPTKTIRDTDVRFLIGAMTFGVGWGLTGTCPGPAVLRAFAQPLWGLLWMGGFWLGGRLGSL</sequence>
<evidence type="ECO:0000256" key="4">
    <source>
        <dbReference type="ARBA" id="ARBA00022519"/>
    </source>
</evidence>
<proteinExistence type="predicted"/>
<evidence type="ECO:0000256" key="5">
    <source>
        <dbReference type="ARBA" id="ARBA00022692"/>
    </source>
</evidence>
<name>A0A6S6VXN1_9PLEO</name>
<evidence type="ECO:0000313" key="8">
    <source>
        <dbReference type="EMBL" id="CAE7024928.1"/>
    </source>
</evidence>
<evidence type="ECO:0000256" key="6">
    <source>
        <dbReference type="ARBA" id="ARBA00022989"/>
    </source>
</evidence>
<dbReference type="InterPro" id="IPR007272">
    <property type="entry name" value="Sulf_transp_TsuA/YedE"/>
</dbReference>
<reference evidence="8" key="1">
    <citation type="submission" date="2021-02" db="EMBL/GenBank/DDBJ databases">
        <authorList>
            <person name="Syme A R."/>
            <person name="Syme A R."/>
            <person name="Moolhuijzen P."/>
        </authorList>
    </citation>
    <scope>NUCLEOTIDE SEQUENCE</scope>
    <source>
        <strain evidence="8">W1-1</strain>
    </source>
</reference>
<accession>A0A6S6VXN1</accession>
<evidence type="ECO:0008006" key="10">
    <source>
        <dbReference type="Google" id="ProtNLM"/>
    </source>
</evidence>
<dbReference type="PANTHER" id="PTHR30574">
    <property type="entry name" value="INNER MEMBRANE PROTEIN YEDE"/>
    <property type="match status" value="1"/>
</dbReference>
<dbReference type="GO" id="GO:0005886">
    <property type="term" value="C:plasma membrane"/>
    <property type="evidence" value="ECO:0007669"/>
    <property type="project" value="UniProtKB-SubCell"/>
</dbReference>
<evidence type="ECO:0000256" key="2">
    <source>
        <dbReference type="ARBA" id="ARBA00022448"/>
    </source>
</evidence>
<evidence type="ECO:0000256" key="3">
    <source>
        <dbReference type="ARBA" id="ARBA00022475"/>
    </source>
</evidence>
<comment type="subcellular location">
    <subcellularLocation>
        <location evidence="1">Cell inner membrane</location>
        <topology evidence="1">Multi-pass membrane protein</topology>
    </subcellularLocation>
</comment>
<evidence type="ECO:0000313" key="9">
    <source>
        <dbReference type="Proteomes" id="UP000472372"/>
    </source>
</evidence>
<keyword evidence="5" id="KW-0812">Transmembrane</keyword>
<protein>
    <recommendedName>
        <fullName evidence="10">YeeE/YedE family integral membrane protein</fullName>
    </recommendedName>
</protein>
<evidence type="ECO:0000256" key="1">
    <source>
        <dbReference type="ARBA" id="ARBA00004429"/>
    </source>
</evidence>
<dbReference type="InterPro" id="IPR046513">
    <property type="entry name" value="DUF6691"/>
</dbReference>
<dbReference type="Pfam" id="PF20398">
    <property type="entry name" value="DUF6691"/>
    <property type="match status" value="1"/>
</dbReference>
<keyword evidence="6" id="KW-1133">Transmembrane helix</keyword>
<dbReference type="AlphaFoldDB" id="A0A6S6VXN1"/>
<organism evidence="8 9">
    <name type="scientific">Pyrenophora teres f. teres</name>
    <dbReference type="NCBI Taxonomy" id="97479"/>
    <lineage>
        <taxon>Eukaryota</taxon>
        <taxon>Fungi</taxon>
        <taxon>Dikarya</taxon>
        <taxon>Ascomycota</taxon>
        <taxon>Pezizomycotina</taxon>
        <taxon>Dothideomycetes</taxon>
        <taxon>Pleosporomycetidae</taxon>
        <taxon>Pleosporales</taxon>
        <taxon>Pleosporineae</taxon>
        <taxon>Pleosporaceae</taxon>
        <taxon>Pyrenophora</taxon>
    </lineage>
</organism>
<keyword evidence="2" id="KW-0813">Transport</keyword>
<keyword evidence="3" id="KW-1003">Cell membrane</keyword>
<dbReference type="PANTHER" id="PTHR30574:SF1">
    <property type="entry name" value="SULPHUR TRANSPORT DOMAIN-CONTAINING PROTEIN"/>
    <property type="match status" value="1"/>
</dbReference>
<evidence type="ECO:0000256" key="7">
    <source>
        <dbReference type="ARBA" id="ARBA00023136"/>
    </source>
</evidence>
<keyword evidence="4" id="KW-0997">Cell inner membrane</keyword>
<keyword evidence="7" id="KW-0472">Membrane</keyword>
<gene>
    <name evidence="8" type="ORF">PTTW11_03832</name>
</gene>
<dbReference type="Proteomes" id="UP000472372">
    <property type="component" value="Chromosome 3"/>
</dbReference>
<dbReference type="EMBL" id="HG992979">
    <property type="protein sequence ID" value="CAE7024928.1"/>
    <property type="molecule type" value="Genomic_DNA"/>
</dbReference>